<dbReference type="RefSeq" id="WP_186741961.1">
    <property type="nucleotide sequence ID" value="NZ_CP060394.1"/>
</dbReference>
<dbReference type="GO" id="GO:0005886">
    <property type="term" value="C:plasma membrane"/>
    <property type="evidence" value="ECO:0007669"/>
    <property type="project" value="UniProtKB-SubCell"/>
</dbReference>
<feature type="transmembrane region" description="Helical" evidence="8">
    <location>
        <begin position="368"/>
        <end position="385"/>
    </location>
</feature>
<proteinExistence type="inferred from homology"/>
<feature type="transmembrane region" description="Helical" evidence="8">
    <location>
        <begin position="225"/>
        <end position="248"/>
    </location>
</feature>
<keyword evidence="3" id="KW-0808">Transferase</keyword>
<accession>A0A7G8BFQ7</accession>
<feature type="transmembrane region" description="Helical" evidence="8">
    <location>
        <begin position="149"/>
        <end position="178"/>
    </location>
</feature>
<feature type="transmembrane region" description="Helical" evidence="8">
    <location>
        <begin position="268"/>
        <end position="293"/>
    </location>
</feature>
<keyword evidence="5 8" id="KW-1133">Transmembrane helix</keyword>
<keyword evidence="4 8" id="KW-0812">Transmembrane</keyword>
<evidence type="ECO:0000313" key="9">
    <source>
        <dbReference type="EMBL" id="QNI31377.1"/>
    </source>
</evidence>
<feature type="transmembrane region" description="Helical" evidence="8">
    <location>
        <begin position="121"/>
        <end position="142"/>
    </location>
</feature>
<dbReference type="InterPro" id="IPR018584">
    <property type="entry name" value="GT87"/>
</dbReference>
<comment type="similarity">
    <text evidence="7">Belongs to the glycosyltransferase 87 family.</text>
</comment>
<evidence type="ECO:0000313" key="10">
    <source>
        <dbReference type="Proteomes" id="UP000515312"/>
    </source>
</evidence>
<evidence type="ECO:0000256" key="1">
    <source>
        <dbReference type="ARBA" id="ARBA00004651"/>
    </source>
</evidence>
<evidence type="ECO:0000256" key="5">
    <source>
        <dbReference type="ARBA" id="ARBA00022989"/>
    </source>
</evidence>
<protein>
    <submittedName>
        <fullName evidence="9">DUF2029 domain-containing protein</fullName>
    </submittedName>
</protein>
<dbReference type="EMBL" id="CP060394">
    <property type="protein sequence ID" value="QNI31377.1"/>
    <property type="molecule type" value="Genomic_DNA"/>
</dbReference>
<keyword evidence="10" id="KW-1185">Reference proteome</keyword>
<dbReference type="Proteomes" id="UP000515312">
    <property type="component" value="Chromosome"/>
</dbReference>
<evidence type="ECO:0000256" key="7">
    <source>
        <dbReference type="ARBA" id="ARBA00024033"/>
    </source>
</evidence>
<evidence type="ECO:0000256" key="6">
    <source>
        <dbReference type="ARBA" id="ARBA00023136"/>
    </source>
</evidence>
<keyword evidence="2" id="KW-1003">Cell membrane</keyword>
<comment type="subcellular location">
    <subcellularLocation>
        <location evidence="1">Cell membrane</location>
        <topology evidence="1">Multi-pass membrane protein</topology>
    </subcellularLocation>
</comment>
<evidence type="ECO:0000256" key="8">
    <source>
        <dbReference type="SAM" id="Phobius"/>
    </source>
</evidence>
<feature type="transmembrane region" description="Helical" evidence="8">
    <location>
        <begin position="322"/>
        <end position="339"/>
    </location>
</feature>
<dbReference type="Pfam" id="PF09594">
    <property type="entry name" value="GT87"/>
    <property type="match status" value="1"/>
</dbReference>
<reference evidence="9 10" key="1">
    <citation type="submission" date="2020-08" db="EMBL/GenBank/DDBJ databases">
        <title>Edaphobacter telluris sp. nov. and Acidobacterium dinghuensis sp. nov., two acidobacteria isolated from forest soil.</title>
        <authorList>
            <person name="Fu J."/>
            <person name="Qiu L."/>
        </authorList>
    </citation>
    <scope>NUCLEOTIDE SEQUENCE [LARGE SCALE GENOMIC DNA]</scope>
    <source>
        <strain evidence="9">4Y35</strain>
    </source>
</reference>
<sequence length="393" mass="44057">MASASRSSDIWVADSFEVRVEEIPASGNMRRKFTFSPIWCFLLSIPGILLLFAHPLPSLGYVADFTGFLVGAKLIGTPQIYDIATNLTLQKAFTEVNDPTIIFMRQPFWAYAMKPFLNLTYSHAFLLWRVIVGFTLIACVWVSGSDRRFYLLALSWSVPAMGCIVMGNDSSLILLFTLISLACWRNDRHFLAGVALGLCLCKFHFLIFLPLLLFRKQYRQELKGFLLSAAVLVAINFAVQPGWISLYWGALNIPQKNMSGHPTLMPNFYAAFFWTEHPEIAVVLGGLFVLSIIWYICNRLPFDLAMPLCIFSALLTAPHTNALDWILAMPAILAVHSWFPQIKPMALFLLSPVAALFCFWGPRTIGPAIVVAASLLFLGVTCRLIRSEMIEIS</sequence>
<name>A0A7G8BFQ7_9BACT</name>
<dbReference type="AlphaFoldDB" id="A0A7G8BFQ7"/>
<gene>
    <name evidence="9" type="ORF">H7849_20190</name>
</gene>
<dbReference type="GO" id="GO:0016758">
    <property type="term" value="F:hexosyltransferase activity"/>
    <property type="evidence" value="ECO:0007669"/>
    <property type="project" value="InterPro"/>
</dbReference>
<evidence type="ECO:0000256" key="3">
    <source>
        <dbReference type="ARBA" id="ARBA00022679"/>
    </source>
</evidence>
<evidence type="ECO:0000256" key="2">
    <source>
        <dbReference type="ARBA" id="ARBA00022475"/>
    </source>
</evidence>
<dbReference type="KEGG" id="adin:H7849_20190"/>
<organism evidence="9 10">
    <name type="scientific">Alloacidobacterium dinghuense</name>
    <dbReference type="NCBI Taxonomy" id="2763107"/>
    <lineage>
        <taxon>Bacteria</taxon>
        <taxon>Pseudomonadati</taxon>
        <taxon>Acidobacteriota</taxon>
        <taxon>Terriglobia</taxon>
        <taxon>Terriglobales</taxon>
        <taxon>Acidobacteriaceae</taxon>
        <taxon>Alloacidobacterium</taxon>
    </lineage>
</organism>
<keyword evidence="6 8" id="KW-0472">Membrane</keyword>
<evidence type="ECO:0000256" key="4">
    <source>
        <dbReference type="ARBA" id="ARBA00022692"/>
    </source>
</evidence>
<feature type="transmembrane region" description="Helical" evidence="8">
    <location>
        <begin position="190"/>
        <end position="213"/>
    </location>
</feature>
<feature type="transmembrane region" description="Helical" evidence="8">
    <location>
        <begin position="38"/>
        <end position="56"/>
    </location>
</feature>